<gene>
    <name evidence="2" type="primary">Mb1430_1</name>
    <name evidence="4" type="synonym">LOC105272429</name>
    <name evidence="2" type="ORF">g.47274</name>
</gene>
<dbReference type="PANTHER" id="PTHR37159">
    <property type="entry name" value="GH11867P"/>
    <property type="match status" value="1"/>
</dbReference>
<evidence type="ECO:0000313" key="2">
    <source>
        <dbReference type="EMBL" id="JAG82088.1"/>
    </source>
</evidence>
<keyword evidence="1" id="KW-0472">Membrane</keyword>
<dbReference type="KEGG" id="fas:105272429"/>
<dbReference type="RefSeq" id="XP_011312871.1">
    <property type="nucleotide sequence ID" value="XM_011314569.1"/>
</dbReference>
<accession>A0A9R1UA85</accession>
<dbReference type="Proteomes" id="UP000694866">
    <property type="component" value="Unplaced"/>
</dbReference>
<name>A0A0C9RWU7_9HYME</name>
<dbReference type="GeneID" id="105272429"/>
<keyword evidence="1" id="KW-0812">Transmembrane</keyword>
<keyword evidence="1" id="KW-1133">Transmembrane helix</keyword>
<organism evidence="2">
    <name type="scientific">Fopius arisanus</name>
    <dbReference type="NCBI Taxonomy" id="64838"/>
    <lineage>
        <taxon>Eukaryota</taxon>
        <taxon>Metazoa</taxon>
        <taxon>Ecdysozoa</taxon>
        <taxon>Arthropoda</taxon>
        <taxon>Hexapoda</taxon>
        <taxon>Insecta</taxon>
        <taxon>Pterygota</taxon>
        <taxon>Neoptera</taxon>
        <taxon>Endopterygota</taxon>
        <taxon>Hymenoptera</taxon>
        <taxon>Apocrita</taxon>
        <taxon>Ichneumonoidea</taxon>
        <taxon>Braconidae</taxon>
        <taxon>Opiinae</taxon>
        <taxon>Fopius</taxon>
    </lineage>
</organism>
<dbReference type="EMBL" id="GBYB01012321">
    <property type="protein sequence ID" value="JAG82088.1"/>
    <property type="molecule type" value="Transcribed_RNA"/>
</dbReference>
<evidence type="ECO:0000313" key="4">
    <source>
        <dbReference type="RefSeq" id="XP_011312871.1"/>
    </source>
</evidence>
<protein>
    <submittedName>
        <fullName evidence="2">Mb1430_1 protein</fullName>
    </submittedName>
</protein>
<evidence type="ECO:0000313" key="3">
    <source>
        <dbReference type="Proteomes" id="UP000694866"/>
    </source>
</evidence>
<feature type="transmembrane region" description="Helical" evidence="1">
    <location>
        <begin position="61"/>
        <end position="82"/>
    </location>
</feature>
<proteinExistence type="predicted"/>
<dbReference type="AlphaFoldDB" id="A0A0C9RWU7"/>
<accession>A0A0C9RWU7</accession>
<reference evidence="2" key="1">
    <citation type="submission" date="2015-01" db="EMBL/GenBank/DDBJ databases">
        <title>Transcriptome Assembly of Fopius arisanus.</title>
        <authorList>
            <person name="Geib S."/>
        </authorList>
    </citation>
    <scope>NUCLEOTIDE SEQUENCE</scope>
</reference>
<evidence type="ECO:0000256" key="1">
    <source>
        <dbReference type="SAM" id="Phobius"/>
    </source>
</evidence>
<reference evidence="4" key="2">
    <citation type="submission" date="2025-04" db="UniProtKB">
        <authorList>
            <consortium name="RefSeq"/>
        </authorList>
    </citation>
    <scope>IDENTIFICATION</scope>
    <source>
        <strain evidence="4">USDA-PBARC FA_bdor</strain>
        <tissue evidence="4">Whole organism</tissue>
    </source>
</reference>
<keyword evidence="3" id="KW-1185">Reference proteome</keyword>
<dbReference type="OrthoDB" id="6361347at2759"/>
<sequence>MLRKQSINDAQSATVDLHFSELIDDISVIDETHREFTKDDLPEWFDKKLFKAGQDYYCRNLLGSGMSAMCGLLAVLIIPSILRVLIWTKKSGTPCTAFSRYLETLLHTYYLFASDIDDPNSRFWKSINEIRYMHSTSSRKSRNAGIGGITQRDMALTQFGFMGYALIAPEKLALTNEKHEREGLNHFWRIVGHAIGISDRLNICRKNEVETTELCRRLNKEVFGPHMKNRPVNFPEMAGAMLDGMWCVDPVLNYDSFMSFWYDLSGLSYDKPLGLVSRVNSAYRACILYLMATPGIGFLVRNWFNYYLRFNYWLLEHWRIIGCIRFGKKQSEIHLYRK</sequence>
<dbReference type="PANTHER" id="PTHR37159:SF1">
    <property type="entry name" value="GH11867P"/>
    <property type="match status" value="1"/>
</dbReference>